<dbReference type="OrthoDB" id="2985014at2759"/>
<evidence type="ECO:0000313" key="6">
    <source>
        <dbReference type="EMBL" id="VDK84360.1"/>
    </source>
</evidence>
<evidence type="ECO:0000313" key="7">
    <source>
        <dbReference type="Proteomes" id="UP000271889"/>
    </source>
</evidence>
<dbReference type="InterPro" id="IPR036259">
    <property type="entry name" value="MFS_trans_sf"/>
</dbReference>
<dbReference type="PANTHER" id="PTHR11662:SF53">
    <property type="entry name" value="MAJOR FACILITATOR SUPERFAMILY (MFS) PROFILE DOMAIN-CONTAINING PROTEIN"/>
    <property type="match status" value="1"/>
</dbReference>
<evidence type="ECO:0000256" key="4">
    <source>
        <dbReference type="ARBA" id="ARBA00023136"/>
    </source>
</evidence>
<dbReference type="GO" id="GO:0022857">
    <property type="term" value="F:transmembrane transporter activity"/>
    <property type="evidence" value="ECO:0007669"/>
    <property type="project" value="InterPro"/>
</dbReference>
<dbReference type="GO" id="GO:0016020">
    <property type="term" value="C:membrane"/>
    <property type="evidence" value="ECO:0007669"/>
    <property type="project" value="UniProtKB-SubCell"/>
</dbReference>
<feature type="transmembrane region" description="Helical" evidence="5">
    <location>
        <begin position="93"/>
        <end position="115"/>
    </location>
</feature>
<dbReference type="AlphaFoldDB" id="A0A3P6TZX5"/>
<dbReference type="GO" id="GO:0006820">
    <property type="term" value="P:monoatomic anion transport"/>
    <property type="evidence" value="ECO:0007669"/>
    <property type="project" value="TreeGrafter"/>
</dbReference>
<comment type="subcellular location">
    <subcellularLocation>
        <location evidence="1">Membrane</location>
        <topology evidence="1">Multi-pass membrane protein</topology>
    </subcellularLocation>
</comment>
<name>A0A3P6TZX5_CYLGO</name>
<feature type="transmembrane region" description="Helical" evidence="5">
    <location>
        <begin position="26"/>
        <end position="43"/>
    </location>
</feature>
<evidence type="ECO:0000256" key="1">
    <source>
        <dbReference type="ARBA" id="ARBA00004141"/>
    </source>
</evidence>
<gene>
    <name evidence="6" type="ORF">CGOC_LOCUS8278</name>
</gene>
<evidence type="ECO:0000256" key="3">
    <source>
        <dbReference type="ARBA" id="ARBA00022989"/>
    </source>
</evidence>
<reference evidence="6 7" key="1">
    <citation type="submission" date="2018-11" db="EMBL/GenBank/DDBJ databases">
        <authorList>
            <consortium name="Pathogen Informatics"/>
        </authorList>
    </citation>
    <scope>NUCLEOTIDE SEQUENCE [LARGE SCALE GENOMIC DNA]</scope>
</reference>
<keyword evidence="2 5" id="KW-0812">Transmembrane</keyword>
<dbReference type="EMBL" id="UYRV01030090">
    <property type="protein sequence ID" value="VDK84360.1"/>
    <property type="molecule type" value="Genomic_DNA"/>
</dbReference>
<protein>
    <recommendedName>
        <fullName evidence="8">Major facilitator superfamily (MFS) profile domain-containing protein</fullName>
    </recommendedName>
</protein>
<keyword evidence="7" id="KW-1185">Reference proteome</keyword>
<evidence type="ECO:0000256" key="2">
    <source>
        <dbReference type="ARBA" id="ARBA00022692"/>
    </source>
</evidence>
<dbReference type="InterPro" id="IPR011701">
    <property type="entry name" value="MFS"/>
</dbReference>
<dbReference type="InterPro" id="IPR050382">
    <property type="entry name" value="MFS_Na/Anion_cotransporter"/>
</dbReference>
<evidence type="ECO:0000256" key="5">
    <source>
        <dbReference type="SAM" id="Phobius"/>
    </source>
</evidence>
<dbReference type="Pfam" id="PF07690">
    <property type="entry name" value="MFS_1"/>
    <property type="match status" value="1"/>
</dbReference>
<dbReference type="SUPFAM" id="SSF103473">
    <property type="entry name" value="MFS general substrate transporter"/>
    <property type="match status" value="1"/>
</dbReference>
<sequence>MCGTLFILPTAGYLCTRKDILDGWPAIFYLSACISILVTVFWIPFGADKPAKQCCISGRERNFIESRIACESIGKRTDRSRRVPYQAMLKSKALWASIFALVCHEYPLVIMLQFLPNYMRDVLEFAPTQNGLMAALPILCLFLSKTVSSSFATYLVTKRDMDKTVVCK</sequence>
<accession>A0A3P6TZX5</accession>
<dbReference type="PANTHER" id="PTHR11662">
    <property type="entry name" value="SOLUTE CARRIER FAMILY 17"/>
    <property type="match status" value="1"/>
</dbReference>
<feature type="non-terminal residue" evidence="6">
    <location>
        <position position="168"/>
    </location>
</feature>
<dbReference type="Gene3D" id="1.20.1250.20">
    <property type="entry name" value="MFS general substrate transporter like domains"/>
    <property type="match status" value="1"/>
</dbReference>
<proteinExistence type="predicted"/>
<dbReference type="Proteomes" id="UP000271889">
    <property type="component" value="Unassembled WGS sequence"/>
</dbReference>
<organism evidence="6 7">
    <name type="scientific">Cylicostephanus goldi</name>
    <name type="common">Nematode worm</name>
    <dbReference type="NCBI Taxonomy" id="71465"/>
    <lineage>
        <taxon>Eukaryota</taxon>
        <taxon>Metazoa</taxon>
        <taxon>Ecdysozoa</taxon>
        <taxon>Nematoda</taxon>
        <taxon>Chromadorea</taxon>
        <taxon>Rhabditida</taxon>
        <taxon>Rhabditina</taxon>
        <taxon>Rhabditomorpha</taxon>
        <taxon>Strongyloidea</taxon>
        <taxon>Strongylidae</taxon>
        <taxon>Cylicostephanus</taxon>
    </lineage>
</organism>
<keyword evidence="3 5" id="KW-1133">Transmembrane helix</keyword>
<evidence type="ECO:0008006" key="8">
    <source>
        <dbReference type="Google" id="ProtNLM"/>
    </source>
</evidence>
<keyword evidence="4 5" id="KW-0472">Membrane</keyword>
<feature type="transmembrane region" description="Helical" evidence="5">
    <location>
        <begin position="135"/>
        <end position="156"/>
    </location>
</feature>